<dbReference type="InterPro" id="IPR050288">
    <property type="entry name" value="Cellulose_deg_GH3"/>
</dbReference>
<reference evidence="14" key="1">
    <citation type="submission" date="2022-11" db="EMBL/GenBank/DDBJ databases">
        <authorList>
            <person name="Petersen C."/>
        </authorList>
    </citation>
    <scope>NUCLEOTIDE SEQUENCE</scope>
    <source>
        <strain evidence="14">IBT 30069</strain>
    </source>
</reference>
<dbReference type="Proteomes" id="UP001149165">
    <property type="component" value="Unassembled WGS sequence"/>
</dbReference>
<evidence type="ECO:0000256" key="2">
    <source>
        <dbReference type="ARBA" id="ARBA00004987"/>
    </source>
</evidence>
<keyword evidence="15" id="KW-1185">Reference proteome</keyword>
<keyword evidence="5" id="KW-0378">Hydrolase</keyword>
<dbReference type="OrthoDB" id="416222at2759"/>
<dbReference type="InterPro" id="IPR001764">
    <property type="entry name" value="Glyco_hydro_3_N"/>
</dbReference>
<evidence type="ECO:0000256" key="11">
    <source>
        <dbReference type="SAM" id="MobiDB-lite"/>
    </source>
</evidence>
<dbReference type="FunFam" id="3.40.50.1700:FF:000003">
    <property type="entry name" value="Probable beta-glucosidase"/>
    <property type="match status" value="1"/>
</dbReference>
<evidence type="ECO:0000256" key="9">
    <source>
        <dbReference type="ARBA" id="ARBA00023295"/>
    </source>
</evidence>
<evidence type="ECO:0000256" key="1">
    <source>
        <dbReference type="ARBA" id="ARBA00000448"/>
    </source>
</evidence>
<dbReference type="Gene3D" id="3.40.50.1700">
    <property type="entry name" value="Glycoside hydrolase family 3 C-terminal domain"/>
    <property type="match status" value="1"/>
</dbReference>
<keyword evidence="12" id="KW-0732">Signal</keyword>
<dbReference type="Pfam" id="PF14310">
    <property type="entry name" value="Fn3-like"/>
    <property type="match status" value="1"/>
</dbReference>
<comment type="caution">
    <text evidence="14">The sequence shown here is derived from an EMBL/GenBank/DDBJ whole genome shotgun (WGS) entry which is preliminary data.</text>
</comment>
<feature type="compositionally biased region" description="Polar residues" evidence="11">
    <location>
        <begin position="46"/>
        <end position="62"/>
    </location>
</feature>
<dbReference type="InterPro" id="IPR036881">
    <property type="entry name" value="Glyco_hydro_3_C_sf"/>
</dbReference>
<evidence type="ECO:0000256" key="4">
    <source>
        <dbReference type="ARBA" id="ARBA00012744"/>
    </source>
</evidence>
<keyword evidence="10" id="KW-0624">Polysaccharide degradation</keyword>
<keyword evidence="7" id="KW-0325">Glycoprotein</keyword>
<dbReference type="AlphaFoldDB" id="A0A9W9KJ41"/>
<dbReference type="FunFam" id="3.20.20.300:FF:000002">
    <property type="entry name" value="Probable beta-glucosidase"/>
    <property type="match status" value="1"/>
</dbReference>
<protein>
    <recommendedName>
        <fullName evidence="4">beta-glucosidase</fullName>
        <ecNumber evidence="4">3.2.1.21</ecNumber>
    </recommendedName>
</protein>
<dbReference type="SUPFAM" id="SSF51445">
    <property type="entry name" value="(Trans)glycosidases"/>
    <property type="match status" value="1"/>
</dbReference>
<dbReference type="Gene3D" id="3.20.20.300">
    <property type="entry name" value="Glycoside hydrolase, family 3, N-terminal domain"/>
    <property type="match status" value="1"/>
</dbReference>
<feature type="region of interest" description="Disordered" evidence="11">
    <location>
        <begin position="754"/>
        <end position="775"/>
    </location>
</feature>
<sequence>MWYQLGAALLLAAAPVRAATDALNPLDEANSTAPWPSSVYSNATDSDNSIVTAGSKSNQTSPPWYPSPWGEGMGDWKAAYTRARSIVSQMTLLEKVNLTTGVGWELERCVGQNGAVPRLGIPSMCTQDSPVGVRDTDYNSVFPMGVNVAATWDRGMARARGAGMGYEHKHKGSNVQLGPVVGPLGRAPEGGRNWEGFAPDPVLSGVLFAETISGIQSQNVIACGKHFIGYEQEHFRSAGNGFLYQVNESYSANLDDVTMHELYLWPWMDGIRAGMGSVMCSYNQINNSYACQNSYILNKLLKAELGFQGFVMSDWSAQMSGVASALAGLDMTMPGDIAFDSGTSYWGSNLTVAVLNGTVPQWRVDDMAVRIMAAWYYVGAGDNYVPINFDSWTLDTYGYQHFYANEGYGVINEHVDVRNNHGALIREIGAASAVLLKNEGALPLTGKEKFTGVFGSDAGASTYGPNGCSDRGCDMGTLGCAWGSGTANFPYLITPGFAIENEIYNHGNGMFQGVYDDYAYSEAESVAGQASVAIVFANSDSGEGYISVDGNIGDRNNLTLWHDGDALIKAVSSQCNNTIVVIHSVGAVLMDSFVDNPNVTAIIWAGVPGEESGNSIVDVLYGKVNPGGKLPFTVGYSRQNYGVDILYKPNSGESAPQLDFTEGQFIDYRGFDKHDVAPLYEFGYGMSYTTFKYSDITITKHNAGKYTATTGKTSKAPVLGQVTNDTSDYTFPDNMSRVPYYIYPYLNSTSLKTSADDPHYDEEGFIPQGAHDGSAQPLLPSSGAPGGNPELWDVLYTVTAKITNTGKIAGDEVAQLYVGLGGPNDVVKQLRGFDRLSIAPGQTVTFTVDLTRRDLSNWNTVTQNWFISDYEKTVYVGASSKNLPLKETIKDASQFN</sequence>
<keyword evidence="8" id="KW-0119">Carbohydrate metabolism</keyword>
<feature type="region of interest" description="Disordered" evidence="11">
    <location>
        <begin position="46"/>
        <end position="68"/>
    </location>
</feature>
<dbReference type="InterPro" id="IPR017853">
    <property type="entry name" value="GH"/>
</dbReference>
<dbReference type="EC" id="3.2.1.21" evidence="4"/>
<dbReference type="EMBL" id="JAPQKH010000003">
    <property type="protein sequence ID" value="KAJ5107162.1"/>
    <property type="molecule type" value="Genomic_DNA"/>
</dbReference>
<evidence type="ECO:0000256" key="10">
    <source>
        <dbReference type="ARBA" id="ARBA00023326"/>
    </source>
</evidence>
<evidence type="ECO:0000313" key="15">
    <source>
        <dbReference type="Proteomes" id="UP001149165"/>
    </source>
</evidence>
<dbReference type="InterPro" id="IPR002772">
    <property type="entry name" value="Glyco_hydro_3_C"/>
</dbReference>
<dbReference type="SMART" id="SM01217">
    <property type="entry name" value="Fn3_like"/>
    <property type="match status" value="1"/>
</dbReference>
<gene>
    <name evidence="14" type="ORF">N7456_003837</name>
</gene>
<evidence type="ECO:0000256" key="3">
    <source>
        <dbReference type="ARBA" id="ARBA00005336"/>
    </source>
</evidence>
<dbReference type="InterPro" id="IPR026891">
    <property type="entry name" value="Fn3-like"/>
</dbReference>
<evidence type="ECO:0000256" key="5">
    <source>
        <dbReference type="ARBA" id="ARBA00022801"/>
    </source>
</evidence>
<feature type="signal peptide" evidence="12">
    <location>
        <begin position="1"/>
        <end position="18"/>
    </location>
</feature>
<dbReference type="SUPFAM" id="SSF52279">
    <property type="entry name" value="Beta-D-glucan exohydrolase, C-terminal domain"/>
    <property type="match status" value="1"/>
</dbReference>
<dbReference type="GO" id="GO:0008422">
    <property type="term" value="F:beta-glucosidase activity"/>
    <property type="evidence" value="ECO:0007669"/>
    <property type="project" value="UniProtKB-EC"/>
</dbReference>
<dbReference type="PRINTS" id="PR00133">
    <property type="entry name" value="GLHYDRLASE3"/>
</dbReference>
<evidence type="ECO:0000313" key="14">
    <source>
        <dbReference type="EMBL" id="KAJ5107162.1"/>
    </source>
</evidence>
<evidence type="ECO:0000256" key="12">
    <source>
        <dbReference type="SAM" id="SignalP"/>
    </source>
</evidence>
<keyword evidence="6" id="KW-0136">Cellulose degradation</keyword>
<dbReference type="Pfam" id="PF01915">
    <property type="entry name" value="Glyco_hydro_3_C"/>
    <property type="match status" value="1"/>
</dbReference>
<evidence type="ECO:0000259" key="13">
    <source>
        <dbReference type="SMART" id="SM01217"/>
    </source>
</evidence>
<dbReference type="PANTHER" id="PTHR42715">
    <property type="entry name" value="BETA-GLUCOSIDASE"/>
    <property type="match status" value="1"/>
</dbReference>
<dbReference type="Pfam" id="PF00933">
    <property type="entry name" value="Glyco_hydro_3"/>
    <property type="match status" value="1"/>
</dbReference>
<comment type="catalytic activity">
    <reaction evidence="1">
        <text>Hydrolysis of terminal, non-reducing beta-D-glucosyl residues with release of beta-D-glucose.</text>
        <dbReference type="EC" id="3.2.1.21"/>
    </reaction>
</comment>
<dbReference type="Gene3D" id="2.60.40.10">
    <property type="entry name" value="Immunoglobulins"/>
    <property type="match status" value="1"/>
</dbReference>
<evidence type="ECO:0000256" key="6">
    <source>
        <dbReference type="ARBA" id="ARBA00023001"/>
    </source>
</evidence>
<organism evidence="14 15">
    <name type="scientific">Penicillium angulare</name>
    <dbReference type="NCBI Taxonomy" id="116970"/>
    <lineage>
        <taxon>Eukaryota</taxon>
        <taxon>Fungi</taxon>
        <taxon>Dikarya</taxon>
        <taxon>Ascomycota</taxon>
        <taxon>Pezizomycotina</taxon>
        <taxon>Eurotiomycetes</taxon>
        <taxon>Eurotiomycetidae</taxon>
        <taxon>Eurotiales</taxon>
        <taxon>Aspergillaceae</taxon>
        <taxon>Penicillium</taxon>
    </lineage>
</organism>
<dbReference type="PANTHER" id="PTHR42715:SF29">
    <property type="entry name" value="BETA-GLUCOSIDASE A-RELATED"/>
    <property type="match status" value="1"/>
</dbReference>
<accession>A0A9W9KJ41</accession>
<comment type="similarity">
    <text evidence="3">Belongs to the glycosyl hydrolase 3 family.</text>
</comment>
<dbReference type="InterPro" id="IPR013783">
    <property type="entry name" value="Ig-like_fold"/>
</dbReference>
<name>A0A9W9KJ41_9EURO</name>
<dbReference type="GO" id="GO:0030245">
    <property type="term" value="P:cellulose catabolic process"/>
    <property type="evidence" value="ECO:0007669"/>
    <property type="project" value="UniProtKB-KW"/>
</dbReference>
<keyword evidence="9" id="KW-0326">Glycosidase</keyword>
<evidence type="ECO:0000256" key="8">
    <source>
        <dbReference type="ARBA" id="ARBA00023277"/>
    </source>
</evidence>
<reference evidence="14" key="2">
    <citation type="journal article" date="2023" name="IMA Fungus">
        <title>Comparative genomic study of the Penicillium genus elucidates a diverse pangenome and 15 lateral gene transfer events.</title>
        <authorList>
            <person name="Petersen C."/>
            <person name="Sorensen T."/>
            <person name="Nielsen M.R."/>
            <person name="Sondergaard T.E."/>
            <person name="Sorensen J.L."/>
            <person name="Fitzpatrick D.A."/>
            <person name="Frisvad J.C."/>
            <person name="Nielsen K.L."/>
        </authorList>
    </citation>
    <scope>NUCLEOTIDE SEQUENCE</scope>
    <source>
        <strain evidence="14">IBT 30069</strain>
    </source>
</reference>
<evidence type="ECO:0000256" key="7">
    <source>
        <dbReference type="ARBA" id="ARBA00023180"/>
    </source>
</evidence>
<comment type="pathway">
    <text evidence="2">Glycan metabolism; cellulose degradation.</text>
</comment>
<feature type="domain" description="Fibronectin type III-like" evidence="13">
    <location>
        <begin position="812"/>
        <end position="880"/>
    </location>
</feature>
<dbReference type="InterPro" id="IPR036962">
    <property type="entry name" value="Glyco_hydro_3_N_sf"/>
</dbReference>
<proteinExistence type="inferred from homology"/>
<feature type="chain" id="PRO_5040761916" description="beta-glucosidase" evidence="12">
    <location>
        <begin position="19"/>
        <end position="896"/>
    </location>
</feature>